<geneLocation type="plasmid" evidence="2">
    <name>prsp8c3b</name>
</geneLocation>
<sequence>MTLSGRGGQWFVESCQTFPDPTTSRTRELQFDQLETFGHLNGWRKKTPAIAP</sequence>
<dbReference type="AlphaFoldDB" id="A0A1L5PB47"/>
<reference evidence="1 2" key="1">
    <citation type="submission" date="2016-09" db="EMBL/GenBank/DDBJ databases">
        <title>The complete genome sequences of Rhizobium gallicum, symbiovars gallicum and phaseoli, symbionts associated to common bean (Phaseolus vulgaris).</title>
        <authorList>
            <person name="Bustos P."/>
            <person name="Santamaria R.I."/>
            <person name="Perez-Carrascal O.M."/>
            <person name="Juarez S."/>
            <person name="Lozano L."/>
            <person name="Martinez-Flores I."/>
            <person name="Martinez-Romero E."/>
            <person name="Cevallos M."/>
            <person name="Romero D."/>
            <person name="Davila G."/>
            <person name="Gonzalez V."/>
        </authorList>
    </citation>
    <scope>NUCLEOTIDE SEQUENCE [LARGE SCALE GENOMIC DNA]</scope>
    <source>
        <strain evidence="1 2">8C-3</strain>
        <plasmid evidence="2">Plasmid prsp8c3b</plasmid>
    </source>
</reference>
<evidence type="ECO:0000313" key="2">
    <source>
        <dbReference type="Proteomes" id="UP000185109"/>
    </source>
</evidence>
<keyword evidence="1" id="KW-0614">Plasmid</keyword>
<name>A0A1L5PB47_RHIET</name>
<protein>
    <submittedName>
        <fullName evidence="1">Uncharacterized protein</fullName>
    </submittedName>
</protein>
<accession>A0A1L5PB47</accession>
<dbReference type="Proteomes" id="UP000185109">
    <property type="component" value="Plasmid pRsp8C3b"/>
</dbReference>
<dbReference type="EMBL" id="CP017243">
    <property type="protein sequence ID" value="APO77457.1"/>
    <property type="molecule type" value="Genomic_DNA"/>
</dbReference>
<evidence type="ECO:0000313" key="1">
    <source>
        <dbReference type="EMBL" id="APO77457.1"/>
    </source>
</evidence>
<gene>
    <name evidence="1" type="ORF">AM571_PB00166</name>
</gene>
<proteinExistence type="predicted"/>
<organism evidence="1 2">
    <name type="scientific">Rhizobium etli 8C-3</name>
    <dbReference type="NCBI Taxonomy" id="538025"/>
    <lineage>
        <taxon>Bacteria</taxon>
        <taxon>Pseudomonadati</taxon>
        <taxon>Pseudomonadota</taxon>
        <taxon>Alphaproteobacteria</taxon>
        <taxon>Hyphomicrobiales</taxon>
        <taxon>Rhizobiaceae</taxon>
        <taxon>Rhizobium/Agrobacterium group</taxon>
        <taxon>Rhizobium</taxon>
    </lineage>
</organism>